<reference evidence="1 2" key="1">
    <citation type="submission" date="2019-06" db="EMBL/GenBank/DDBJ databases">
        <title>Rhizobium sp. CL12 isolated from roots of soybean.</title>
        <authorList>
            <person name="Wang C."/>
        </authorList>
    </citation>
    <scope>NUCLEOTIDE SEQUENCE [LARGE SCALE GENOMIC DNA]</scope>
    <source>
        <strain evidence="1 2">CL12</strain>
    </source>
</reference>
<dbReference type="RefSeq" id="WP_140828419.1">
    <property type="nucleotide sequence ID" value="NZ_VFYP01000001.1"/>
</dbReference>
<keyword evidence="1" id="KW-0547">Nucleotide-binding</keyword>
<sequence>MTVNISQEVADRLVNAPSEGLNVEIKRWIDPTQPAGIAKIAIACMALRNRDGGYLVIGLDDETLEPVDQGKPHDVRTAFHLDLVQQIVSKYASVPFEVAVGFGTRDNQEFPVIAVGSGVRSPVAASKELSHEGKTLIRQHAVYFRTLNASGVPSSSPARYSDWADIVDICFENREADIGRFLRRHIGVDGTASFTALLTEKSSPALRERTLKAIEQHIERMKEGLAARGAGILQAKNGWWSVLLKFDPPLPDNISARDFLRTIGSANPQYTGWPVWLDSSGFTNKNDRPTLVDKVWQAAIIDTGDSWSRHADFYRFDRSGEFFLWRVLQDDLSDKIEPGKYLDPGLMMYRVLETLAVGLAFCKALAPSQETTLAFAFRWSNLQPRELDSWADRNRYFSPRGTAMGNEAEGYIEMAADTPPEALVSYAQVVTRDLFELWDGWQYPTKAIEQQLERLLKRNL</sequence>
<dbReference type="OrthoDB" id="6994865at2"/>
<name>A0A504U910_9HYPH</name>
<accession>A0A504U910</accession>
<dbReference type="Gene3D" id="3.30.950.30">
    <property type="entry name" value="Schlafen, AAA domain"/>
    <property type="match status" value="1"/>
</dbReference>
<dbReference type="AlphaFoldDB" id="A0A504U910"/>
<protein>
    <submittedName>
        <fullName evidence="1">ATP-binding protein</fullName>
    </submittedName>
</protein>
<comment type="caution">
    <text evidence="1">The sequence shown here is derived from an EMBL/GenBank/DDBJ whole genome shotgun (WGS) entry which is preliminary data.</text>
</comment>
<keyword evidence="1" id="KW-0067">ATP-binding</keyword>
<organism evidence="1 2">
    <name type="scientific">Rhizobium glycinendophyticum</name>
    <dbReference type="NCBI Taxonomy" id="2589807"/>
    <lineage>
        <taxon>Bacteria</taxon>
        <taxon>Pseudomonadati</taxon>
        <taxon>Pseudomonadota</taxon>
        <taxon>Alphaproteobacteria</taxon>
        <taxon>Hyphomicrobiales</taxon>
        <taxon>Rhizobiaceae</taxon>
        <taxon>Rhizobium/Agrobacterium group</taxon>
        <taxon>Rhizobium</taxon>
    </lineage>
</organism>
<dbReference type="Proteomes" id="UP000316429">
    <property type="component" value="Unassembled WGS sequence"/>
</dbReference>
<keyword evidence="2" id="KW-1185">Reference proteome</keyword>
<dbReference type="GO" id="GO:0005524">
    <property type="term" value="F:ATP binding"/>
    <property type="evidence" value="ECO:0007669"/>
    <property type="project" value="UniProtKB-KW"/>
</dbReference>
<dbReference type="InterPro" id="IPR038461">
    <property type="entry name" value="Schlafen_AlbA_2_dom_sf"/>
</dbReference>
<proteinExistence type="predicted"/>
<evidence type="ECO:0000313" key="2">
    <source>
        <dbReference type="Proteomes" id="UP000316429"/>
    </source>
</evidence>
<gene>
    <name evidence="1" type="ORF">FJQ55_12900</name>
</gene>
<dbReference type="EMBL" id="VFYP01000001">
    <property type="protein sequence ID" value="TPP11654.1"/>
    <property type="molecule type" value="Genomic_DNA"/>
</dbReference>
<evidence type="ECO:0000313" key="1">
    <source>
        <dbReference type="EMBL" id="TPP11654.1"/>
    </source>
</evidence>